<name>A0A839GQE4_9BACT</name>
<dbReference type="AlphaFoldDB" id="A0A839GQE4"/>
<dbReference type="RefSeq" id="WP_182511786.1">
    <property type="nucleotide sequence ID" value="NZ_JACJIQ010000002.1"/>
</dbReference>
<evidence type="ECO:0008006" key="3">
    <source>
        <dbReference type="Google" id="ProtNLM"/>
    </source>
</evidence>
<dbReference type="Proteomes" id="UP000563094">
    <property type="component" value="Unassembled WGS sequence"/>
</dbReference>
<protein>
    <recommendedName>
        <fullName evidence="3">Erythromycin esterase</fullName>
    </recommendedName>
</protein>
<organism evidence="1 2">
    <name type="scientific">Rufibacter quisquiliarum</name>
    <dbReference type="NCBI Taxonomy" id="1549639"/>
    <lineage>
        <taxon>Bacteria</taxon>
        <taxon>Pseudomonadati</taxon>
        <taxon>Bacteroidota</taxon>
        <taxon>Cytophagia</taxon>
        <taxon>Cytophagales</taxon>
        <taxon>Hymenobacteraceae</taxon>
        <taxon>Rufibacter</taxon>
    </lineage>
</organism>
<reference evidence="1 2" key="1">
    <citation type="submission" date="2020-08" db="EMBL/GenBank/DDBJ databases">
        <title>Genomic Encyclopedia of Type Strains, Phase IV (KMG-IV): sequencing the most valuable type-strain genomes for metagenomic binning, comparative biology and taxonomic classification.</title>
        <authorList>
            <person name="Goeker M."/>
        </authorList>
    </citation>
    <scope>NUCLEOTIDE SEQUENCE [LARGE SCALE GENOMIC DNA]</scope>
    <source>
        <strain evidence="1 2">DSM 29854</strain>
    </source>
</reference>
<gene>
    <name evidence="1" type="ORF">FHS90_000753</name>
</gene>
<comment type="caution">
    <text evidence="1">The sequence shown here is derived from an EMBL/GenBank/DDBJ whole genome shotgun (WGS) entry which is preliminary data.</text>
</comment>
<dbReference type="EMBL" id="JACJIQ010000002">
    <property type="protein sequence ID" value="MBA9076051.1"/>
    <property type="molecule type" value="Genomic_DNA"/>
</dbReference>
<accession>A0A839GQE4</accession>
<sequence length="430" mass="48610">MKKALKRIALFLLLTPLVLLLLGVIAYGIYALTAVGGESTPHQTYLQQHQQEVTFTEDTPFPLFDSAFYQKQIILLGESHGTATPQELDFALLKHLNQKVGLRHYLAEVDYSQAALLNQYLQTGNEERLRFVFQFWARHNAQWGNQEFYNKIKKIRALNQTLPPHRQIWFLGVDRIQDTDALHRHLRELITQLPAKPEDTTTARLKQMAAADTLDTDALARTAAQFLSSRAQDTANFDLRHTLQNVVYLQDKIKRDSVMYLNLQTLVQQKGLEREKLYGMWGIFHTIPVRVQRGVPFAYLLQGDTSPFKGKAVSIGVYTVESESMMPAAALPAAINKGQRYVNTTWANQDGPLVFVNGIKDLKAVSRGHVSLFKTDAAHSPYRTSPRLASFKTLFPGQSIEFAGANPRVATIFPYICLVKNSKALTPVKW</sequence>
<dbReference type="Gene3D" id="3.30.1870.10">
    <property type="entry name" value="EreA-like, domain 2"/>
    <property type="match status" value="1"/>
</dbReference>
<evidence type="ECO:0000313" key="1">
    <source>
        <dbReference type="EMBL" id="MBA9076051.1"/>
    </source>
</evidence>
<dbReference type="SUPFAM" id="SSF159501">
    <property type="entry name" value="EreA/ChaN-like"/>
    <property type="match status" value="1"/>
</dbReference>
<proteinExistence type="predicted"/>
<evidence type="ECO:0000313" key="2">
    <source>
        <dbReference type="Proteomes" id="UP000563094"/>
    </source>
</evidence>
<keyword evidence="2" id="KW-1185">Reference proteome</keyword>